<evidence type="ECO:0000313" key="3">
    <source>
        <dbReference type="EMBL" id="POM74047.1"/>
    </source>
</evidence>
<feature type="compositionally biased region" description="Basic and acidic residues" evidence="1">
    <location>
        <begin position="112"/>
        <end position="124"/>
    </location>
</feature>
<evidence type="ECO:0000259" key="2">
    <source>
        <dbReference type="PROSITE" id="PS50004"/>
    </source>
</evidence>
<organism evidence="3 4">
    <name type="scientific">Phytophthora palmivora</name>
    <dbReference type="NCBI Taxonomy" id="4796"/>
    <lineage>
        <taxon>Eukaryota</taxon>
        <taxon>Sar</taxon>
        <taxon>Stramenopiles</taxon>
        <taxon>Oomycota</taxon>
        <taxon>Peronosporomycetes</taxon>
        <taxon>Peronosporales</taxon>
        <taxon>Peronosporaceae</taxon>
        <taxon>Phytophthora</taxon>
    </lineage>
</organism>
<dbReference type="InterPro" id="IPR035892">
    <property type="entry name" value="C2_domain_sf"/>
</dbReference>
<sequence length="224" mass="25059">MRHQKRLCVEVVGARNLESPQSVDAYCVVGLCDVKPKKARGRRRLSASPSFRSSTVTASNNPIWGHVAEFVVPSRPASVRLRVQIFSEKNFFFDMFPSSSSGSTSLEEDETSRDQLGDTRKEQTKMVTAKPQIFVNGSKGIHDSDSDDVVTLSEEEDENDDEFIDEDVWPMNEAENFDDERLGVVEINSSLLCKPSRVVTDAWYSLGGTRTGEVRIRTICEACK</sequence>
<dbReference type="SMART" id="SM00239">
    <property type="entry name" value="C2"/>
    <property type="match status" value="1"/>
</dbReference>
<dbReference type="AlphaFoldDB" id="A0A2P4Y8B0"/>
<keyword evidence="4" id="KW-1185">Reference proteome</keyword>
<evidence type="ECO:0000256" key="1">
    <source>
        <dbReference type="SAM" id="MobiDB-lite"/>
    </source>
</evidence>
<dbReference type="Proteomes" id="UP000237271">
    <property type="component" value="Unassembled WGS sequence"/>
</dbReference>
<evidence type="ECO:0000313" key="4">
    <source>
        <dbReference type="Proteomes" id="UP000237271"/>
    </source>
</evidence>
<feature type="region of interest" description="Disordered" evidence="1">
    <location>
        <begin position="99"/>
        <end position="125"/>
    </location>
</feature>
<dbReference type="CDD" id="cd00030">
    <property type="entry name" value="C2"/>
    <property type="match status" value="1"/>
</dbReference>
<dbReference type="Gene3D" id="2.60.40.150">
    <property type="entry name" value="C2 domain"/>
    <property type="match status" value="1"/>
</dbReference>
<name>A0A2P4Y8B0_9STRA</name>
<accession>A0A2P4Y8B0</accession>
<dbReference type="PROSITE" id="PS50004">
    <property type="entry name" value="C2"/>
    <property type="match status" value="1"/>
</dbReference>
<reference evidence="3 4" key="1">
    <citation type="journal article" date="2017" name="Genome Biol. Evol.">
        <title>Phytophthora megakarya and P. palmivora, closely related causal agents of cacao black pod rot, underwent increases in genome sizes and gene numbers by different mechanisms.</title>
        <authorList>
            <person name="Ali S.S."/>
            <person name="Shao J."/>
            <person name="Lary D.J."/>
            <person name="Kronmiller B."/>
            <person name="Shen D."/>
            <person name="Strem M.D."/>
            <person name="Amoako-Attah I."/>
            <person name="Akrofi A.Y."/>
            <person name="Begoude B.A."/>
            <person name="Ten Hoopen G.M."/>
            <person name="Coulibaly K."/>
            <person name="Kebe B.I."/>
            <person name="Melnick R.L."/>
            <person name="Guiltinan M.J."/>
            <person name="Tyler B.M."/>
            <person name="Meinhardt L.W."/>
            <person name="Bailey B.A."/>
        </authorList>
    </citation>
    <scope>NUCLEOTIDE SEQUENCE [LARGE SCALE GENOMIC DNA]</scope>
    <source>
        <strain evidence="4">sbr112.9</strain>
    </source>
</reference>
<feature type="domain" description="C2" evidence="2">
    <location>
        <begin position="1"/>
        <end position="121"/>
    </location>
</feature>
<dbReference type="OrthoDB" id="10443126at2759"/>
<dbReference type="EMBL" id="NCKW01004943">
    <property type="protein sequence ID" value="POM74047.1"/>
    <property type="molecule type" value="Genomic_DNA"/>
</dbReference>
<protein>
    <recommendedName>
        <fullName evidence="2">C2 domain-containing protein</fullName>
    </recommendedName>
</protein>
<dbReference type="InterPro" id="IPR000008">
    <property type="entry name" value="C2_dom"/>
</dbReference>
<comment type="caution">
    <text evidence="3">The sequence shown here is derived from an EMBL/GenBank/DDBJ whole genome shotgun (WGS) entry which is preliminary data.</text>
</comment>
<dbReference type="SUPFAM" id="SSF49562">
    <property type="entry name" value="C2 domain (Calcium/lipid-binding domain, CaLB)"/>
    <property type="match status" value="1"/>
</dbReference>
<dbReference type="Pfam" id="PF00168">
    <property type="entry name" value="C2"/>
    <property type="match status" value="1"/>
</dbReference>
<gene>
    <name evidence="3" type="ORF">PHPALM_9050</name>
</gene>
<proteinExistence type="predicted"/>